<dbReference type="SUPFAM" id="SSF49401">
    <property type="entry name" value="Bacterial adhesins"/>
    <property type="match status" value="1"/>
</dbReference>
<evidence type="ECO:0000256" key="1">
    <source>
        <dbReference type="SAM" id="SignalP"/>
    </source>
</evidence>
<feature type="signal peptide" evidence="1">
    <location>
        <begin position="1"/>
        <end position="22"/>
    </location>
</feature>
<reference evidence="3 4" key="1">
    <citation type="journal article" date="2020" name="FEMS Microbiol. Ecol.">
        <title>Temporal dynamics of bacterial communities during seed development and maturation.</title>
        <authorList>
            <person name="Chesneau G."/>
            <person name="Torres-Cortes G."/>
            <person name="Briand M."/>
            <person name="Darrasse A."/>
            <person name="Preveaux A."/>
            <person name="Marais C."/>
            <person name="Jacques M.A."/>
            <person name="Shade A."/>
            <person name="Barret M."/>
        </authorList>
    </citation>
    <scope>NUCLEOTIDE SEQUENCE [LARGE SCALE GENOMIC DNA]</scope>
    <source>
        <strain evidence="3 4">CFBP13732</strain>
    </source>
</reference>
<gene>
    <name evidence="3" type="ORF">IFT93_08540</name>
</gene>
<dbReference type="InterPro" id="IPR050263">
    <property type="entry name" value="Bact_Fimbrial_Adh_Pro"/>
</dbReference>
<keyword evidence="1" id="KW-0732">Signal</keyword>
<dbReference type="RefSeq" id="WP_191930986.1">
    <property type="nucleotide sequence ID" value="NZ_JACYNM010000003.1"/>
</dbReference>
<sequence length="184" mass="18402">MNFKKTMLAAVVTLGTIAGAQAAGSGAGTPATDQGHGKVTFTGSIIDAPCSIDSKSLDQTVDLGGVSNVSLLNGGNSSPKPFEIHLEKCSLETAKTVTTTFNGAAGKNGLLGMTGDAKGASIAITDGSNNLIELGKATQGQVLSAGGSEATLAFSAYLKGDGGDDKTIVPGKFQSVATFILNYK</sequence>
<comment type="caution">
    <text evidence="3">The sequence shown here is derived from an EMBL/GenBank/DDBJ whole genome shotgun (WGS) entry which is preliminary data.</text>
</comment>
<dbReference type="InterPro" id="IPR008966">
    <property type="entry name" value="Adhesion_dom_sf"/>
</dbReference>
<dbReference type="PANTHER" id="PTHR33420">
    <property type="entry name" value="FIMBRIAL SUBUNIT ELFA-RELATED"/>
    <property type="match status" value="1"/>
</dbReference>
<dbReference type="EMBL" id="JACYNN010000004">
    <property type="protein sequence ID" value="MBD8106472.1"/>
    <property type="molecule type" value="Genomic_DNA"/>
</dbReference>
<accession>A0ABR8ZS29</accession>
<organism evidence="3 4">
    <name type="scientific">Erwinia persicina</name>
    <dbReference type="NCBI Taxonomy" id="55211"/>
    <lineage>
        <taxon>Bacteria</taxon>
        <taxon>Pseudomonadati</taxon>
        <taxon>Pseudomonadota</taxon>
        <taxon>Gammaproteobacteria</taxon>
        <taxon>Enterobacterales</taxon>
        <taxon>Erwiniaceae</taxon>
        <taxon>Erwinia</taxon>
    </lineage>
</organism>
<dbReference type="Proteomes" id="UP000661012">
    <property type="component" value="Unassembled WGS sequence"/>
</dbReference>
<dbReference type="InterPro" id="IPR000259">
    <property type="entry name" value="Adhesion_dom_fimbrial"/>
</dbReference>
<evidence type="ECO:0000313" key="4">
    <source>
        <dbReference type="Proteomes" id="UP000661012"/>
    </source>
</evidence>
<feature type="domain" description="Fimbrial-type adhesion" evidence="2">
    <location>
        <begin position="40"/>
        <end position="184"/>
    </location>
</feature>
<dbReference type="Gene3D" id="2.60.40.1090">
    <property type="entry name" value="Fimbrial-type adhesion domain"/>
    <property type="match status" value="1"/>
</dbReference>
<evidence type="ECO:0000313" key="3">
    <source>
        <dbReference type="EMBL" id="MBD8106472.1"/>
    </source>
</evidence>
<proteinExistence type="predicted"/>
<dbReference type="PANTHER" id="PTHR33420:SF26">
    <property type="entry name" value="FIMBRIAL SUBUNIT"/>
    <property type="match status" value="1"/>
</dbReference>
<feature type="chain" id="PRO_5047170482" evidence="1">
    <location>
        <begin position="23"/>
        <end position="184"/>
    </location>
</feature>
<evidence type="ECO:0000259" key="2">
    <source>
        <dbReference type="Pfam" id="PF00419"/>
    </source>
</evidence>
<keyword evidence="4" id="KW-1185">Reference proteome</keyword>
<dbReference type="Pfam" id="PF00419">
    <property type="entry name" value="Fimbrial"/>
    <property type="match status" value="1"/>
</dbReference>
<name>A0ABR8ZS29_9GAMM</name>
<dbReference type="InterPro" id="IPR036937">
    <property type="entry name" value="Adhesion_dom_fimbrial_sf"/>
</dbReference>
<protein>
    <submittedName>
        <fullName evidence="3">Fimbrial protein</fullName>
    </submittedName>
</protein>